<dbReference type="RefSeq" id="WP_185795712.1">
    <property type="nucleotide sequence ID" value="NZ_JACLQD010000001.1"/>
</dbReference>
<protein>
    <submittedName>
        <fullName evidence="2">Uncharacterized protein</fullName>
    </submittedName>
</protein>
<keyword evidence="1" id="KW-0472">Membrane</keyword>
<dbReference type="Proteomes" id="UP000555411">
    <property type="component" value="Unassembled WGS sequence"/>
</dbReference>
<evidence type="ECO:0000313" key="3">
    <source>
        <dbReference type="Proteomes" id="UP000555411"/>
    </source>
</evidence>
<evidence type="ECO:0000256" key="1">
    <source>
        <dbReference type="SAM" id="Phobius"/>
    </source>
</evidence>
<sequence length="446" mass="47900">MADYRVKSTYQSTSSDSTDKFLLAAAFVVGIAGSLTLKLYHFDVWVPAAFSAAVILIYALLAYFLPRVQLESDQVGDNAYYLGFVLTLTSLSFTLYELSGNDAKVEFIAQVIAGFGIALSSTIVGVAVRVMFLQFRMDLVARDREARLTLNDAMRQFRAELADTIRGIKYLGVEIRQSLNEHHAELAKSNAFAAQSLHDEMLASFKGALKPVGAQLIKMTNEVTENATLAVSSSEISRTKAQADLATAIDASSSAVKDETSRMLATVKEALQTTTAQILEFSRQVETQVAEVSRTLSSLSQTAVAQLEGTANAVAKNSENLANTSLKAIESSTASFIGSITKVTTSVDPAAAALEKSVADLSLKLGGLVAELQSRADALRVLASQAQIDQREVAGSLSNVTSAIELYTKQLQSHQNANSEIQRQILDQIGRLQASLASRADVPQTL</sequence>
<keyword evidence="1" id="KW-1133">Transmembrane helix</keyword>
<organism evidence="2 3">
    <name type="scientific">Paragemmobacter straminiformis</name>
    <dbReference type="NCBI Taxonomy" id="2045119"/>
    <lineage>
        <taxon>Bacteria</taxon>
        <taxon>Pseudomonadati</taxon>
        <taxon>Pseudomonadota</taxon>
        <taxon>Alphaproteobacteria</taxon>
        <taxon>Rhodobacterales</taxon>
        <taxon>Paracoccaceae</taxon>
        <taxon>Paragemmobacter</taxon>
    </lineage>
</organism>
<reference evidence="2 3" key="1">
    <citation type="journal article" date="2017" name="Int. J. Syst. Evol. Microbiol.">
        <title>Gemmobacter straminiformis sp. nov., isolated from an artificial fountain.</title>
        <authorList>
            <person name="Kang J.Y."/>
            <person name="Kim M.J."/>
            <person name="Chun J."/>
            <person name="Son K.P."/>
            <person name="Jahng K.Y."/>
        </authorList>
    </citation>
    <scope>NUCLEOTIDE SEQUENCE [LARGE SCALE GENOMIC DNA]</scope>
    <source>
        <strain evidence="2 3">CAM-8</strain>
    </source>
</reference>
<keyword evidence="1" id="KW-0812">Transmembrane</keyword>
<feature type="transmembrane region" description="Helical" evidence="1">
    <location>
        <begin position="78"/>
        <end position="96"/>
    </location>
</feature>
<comment type="caution">
    <text evidence="2">The sequence shown here is derived from an EMBL/GenBank/DDBJ whole genome shotgun (WGS) entry which is preliminary data.</text>
</comment>
<keyword evidence="3" id="KW-1185">Reference proteome</keyword>
<name>A0A842I096_9RHOB</name>
<dbReference type="EMBL" id="JACLQD010000001">
    <property type="protein sequence ID" value="MBC2834082.1"/>
    <property type="molecule type" value="Genomic_DNA"/>
</dbReference>
<gene>
    <name evidence="2" type="ORF">H7F16_01090</name>
</gene>
<feature type="transmembrane region" description="Helical" evidence="1">
    <location>
        <begin position="46"/>
        <end position="66"/>
    </location>
</feature>
<accession>A0A842I096</accession>
<evidence type="ECO:0000313" key="2">
    <source>
        <dbReference type="EMBL" id="MBC2834082.1"/>
    </source>
</evidence>
<feature type="transmembrane region" description="Helical" evidence="1">
    <location>
        <begin position="108"/>
        <end position="132"/>
    </location>
</feature>
<feature type="transmembrane region" description="Helical" evidence="1">
    <location>
        <begin position="21"/>
        <end position="40"/>
    </location>
</feature>
<proteinExistence type="predicted"/>
<dbReference type="AlphaFoldDB" id="A0A842I096"/>